<sequence length="226" mass="24909">MFFVILSSEYTTSMNDAADLEEEFPGKNEDAVDLPHRNSCPQLPRGVEHPSRTPTERFTFTNCFDMRFGTMACLLKEIIKLYLYYIRALYVQKARAEAAEKALAENLSKHQDFDHSVAVARKQGNAAARRASRQAKHVMGPMASAGWDLFETMYTGGSAIEAIVRSCGTFVGAYSGGIAGEGKMGWLGFVVGSQVGSWIEGRIGLMGYDIWDGVQYLLNCVSGNLH</sequence>
<protein>
    <submittedName>
        <fullName evidence="1">Uncharacterized protein</fullName>
    </submittedName>
</protein>
<reference evidence="1" key="1">
    <citation type="submission" date="2020-06" db="EMBL/GenBank/DDBJ databases">
        <authorList>
            <person name="Li T."/>
            <person name="Hu X."/>
            <person name="Zhang T."/>
            <person name="Song X."/>
            <person name="Zhang H."/>
            <person name="Dai N."/>
            <person name="Sheng W."/>
            <person name="Hou X."/>
            <person name="Wei L."/>
        </authorList>
    </citation>
    <scope>NUCLEOTIDE SEQUENCE</scope>
    <source>
        <strain evidence="1">G02</strain>
        <tissue evidence="1">Leaf</tissue>
    </source>
</reference>
<dbReference type="PANTHER" id="PTHR35702">
    <property type="entry name" value="EXPRESSED PROTEIN"/>
    <property type="match status" value="1"/>
</dbReference>
<comment type="caution">
    <text evidence="1">The sequence shown here is derived from an EMBL/GenBank/DDBJ whole genome shotgun (WGS) entry which is preliminary data.</text>
</comment>
<dbReference type="PANTHER" id="PTHR35702:SF2">
    <property type="match status" value="1"/>
</dbReference>
<dbReference type="AlphaFoldDB" id="A0AAW2W7F1"/>
<accession>A0AAW2W7F1</accession>
<gene>
    <name evidence="1" type="ORF">Sradi_0483300</name>
</gene>
<reference evidence="1" key="2">
    <citation type="journal article" date="2024" name="Plant">
        <title>Genomic evolution and insights into agronomic trait innovations of Sesamum species.</title>
        <authorList>
            <person name="Miao H."/>
            <person name="Wang L."/>
            <person name="Qu L."/>
            <person name="Liu H."/>
            <person name="Sun Y."/>
            <person name="Le M."/>
            <person name="Wang Q."/>
            <person name="Wei S."/>
            <person name="Zheng Y."/>
            <person name="Lin W."/>
            <person name="Duan Y."/>
            <person name="Cao H."/>
            <person name="Xiong S."/>
            <person name="Wang X."/>
            <person name="Wei L."/>
            <person name="Li C."/>
            <person name="Ma Q."/>
            <person name="Ju M."/>
            <person name="Zhao R."/>
            <person name="Li G."/>
            <person name="Mu C."/>
            <person name="Tian Q."/>
            <person name="Mei H."/>
            <person name="Zhang T."/>
            <person name="Gao T."/>
            <person name="Zhang H."/>
        </authorList>
    </citation>
    <scope>NUCLEOTIDE SEQUENCE</scope>
    <source>
        <strain evidence="1">G02</strain>
    </source>
</reference>
<organism evidence="1">
    <name type="scientific">Sesamum radiatum</name>
    <name type="common">Black benniseed</name>
    <dbReference type="NCBI Taxonomy" id="300843"/>
    <lineage>
        <taxon>Eukaryota</taxon>
        <taxon>Viridiplantae</taxon>
        <taxon>Streptophyta</taxon>
        <taxon>Embryophyta</taxon>
        <taxon>Tracheophyta</taxon>
        <taxon>Spermatophyta</taxon>
        <taxon>Magnoliopsida</taxon>
        <taxon>eudicotyledons</taxon>
        <taxon>Gunneridae</taxon>
        <taxon>Pentapetalae</taxon>
        <taxon>asterids</taxon>
        <taxon>lamiids</taxon>
        <taxon>Lamiales</taxon>
        <taxon>Pedaliaceae</taxon>
        <taxon>Sesamum</taxon>
    </lineage>
</organism>
<dbReference type="EMBL" id="JACGWJ010000002">
    <property type="protein sequence ID" value="KAL0437754.1"/>
    <property type="molecule type" value="Genomic_DNA"/>
</dbReference>
<evidence type="ECO:0000313" key="1">
    <source>
        <dbReference type="EMBL" id="KAL0437754.1"/>
    </source>
</evidence>
<name>A0AAW2W7F1_SESRA</name>
<proteinExistence type="predicted"/>